<dbReference type="Pfam" id="PF00656">
    <property type="entry name" value="Peptidase_C14"/>
    <property type="match status" value="1"/>
</dbReference>
<dbReference type="SMART" id="SM00028">
    <property type="entry name" value="TPR"/>
    <property type="match status" value="3"/>
</dbReference>
<dbReference type="InterPro" id="IPR050767">
    <property type="entry name" value="Sel1_AlgK"/>
</dbReference>
<dbReference type="Pfam" id="PF13432">
    <property type="entry name" value="TPR_16"/>
    <property type="match status" value="1"/>
</dbReference>
<dbReference type="NCBIfam" id="NF047832">
    <property type="entry name" value="caspase_w_EACC1"/>
    <property type="match status" value="1"/>
</dbReference>
<evidence type="ECO:0000259" key="2">
    <source>
        <dbReference type="Pfam" id="PF00656"/>
    </source>
</evidence>
<evidence type="ECO:0000313" key="4">
    <source>
        <dbReference type="Proteomes" id="UP001550628"/>
    </source>
</evidence>
<dbReference type="SUPFAM" id="SSF48452">
    <property type="entry name" value="TPR-like"/>
    <property type="match status" value="1"/>
</dbReference>
<accession>A0ABV2WQQ1</accession>
<dbReference type="Pfam" id="PF08238">
    <property type="entry name" value="Sel1"/>
    <property type="match status" value="2"/>
</dbReference>
<sequence length="498" mass="53891">MTAAPDRSGSRALLIGVAHYTHPDIPDIPAATTNLTDLRRVLTAEKGGGFATEHCTLLTDPDHSTQIGAAISTAAHEAGEVLLVYFTGHGLLDRRGRLHLALSSSDPAFSQVGWTSVPFTMLREEILDSPARARILILDCCFSGRAFEAMSGDAGLVAGQTEIRGTYTIVSSAANETSYAPAGHRNTAFTAALLAAAGTPGLALDELYRETDRRLHRDGHPRPRRRSIDIAGDLRLFGIAADEQQHRTDAESGDSDLAHRLGSGQEHQGVTEDAESRYGRAAVDGDSDAMRDLADLLYERGASTEAESWYRRAAEAGHSDAMRNLGFQLYGRGELAEAENWYRRAAAAGDSAAMRNVGILLAERDESAEAEVWYQKAINAGDTLAMYNFGVLLGERGELAEAENWYRRAADAGNTNAMFNLGNRLSERGRLVDAEFWYLRAAATGHAEAMNNLGVLLAGRGEIVAAESWYRRAADAGSTRAMSNLDHLPDERDAFPRD</sequence>
<dbReference type="SUPFAM" id="SSF81901">
    <property type="entry name" value="HCP-like"/>
    <property type="match status" value="1"/>
</dbReference>
<dbReference type="PANTHER" id="PTHR11102">
    <property type="entry name" value="SEL-1-LIKE PROTEIN"/>
    <property type="match status" value="1"/>
</dbReference>
<comment type="caution">
    <text evidence="3">The sequence shown here is derived from an EMBL/GenBank/DDBJ whole genome shotgun (WGS) entry which is preliminary data.</text>
</comment>
<dbReference type="SMART" id="SM00671">
    <property type="entry name" value="SEL1"/>
    <property type="match status" value="6"/>
</dbReference>
<dbReference type="InterPro" id="IPR029030">
    <property type="entry name" value="Caspase-like_dom_sf"/>
</dbReference>
<evidence type="ECO:0000313" key="3">
    <source>
        <dbReference type="EMBL" id="MEU1953213.1"/>
    </source>
</evidence>
<organism evidence="3 4">
    <name type="scientific">Nocardia rhamnosiphila</name>
    <dbReference type="NCBI Taxonomy" id="426716"/>
    <lineage>
        <taxon>Bacteria</taxon>
        <taxon>Bacillati</taxon>
        <taxon>Actinomycetota</taxon>
        <taxon>Actinomycetes</taxon>
        <taxon>Mycobacteriales</taxon>
        <taxon>Nocardiaceae</taxon>
        <taxon>Nocardia</taxon>
    </lineage>
</organism>
<dbReference type="Gene3D" id="3.40.50.1460">
    <property type="match status" value="1"/>
</dbReference>
<dbReference type="EMBL" id="JBEYBF010000009">
    <property type="protein sequence ID" value="MEU1953213.1"/>
    <property type="molecule type" value="Genomic_DNA"/>
</dbReference>
<dbReference type="InterPro" id="IPR019734">
    <property type="entry name" value="TPR_rpt"/>
</dbReference>
<gene>
    <name evidence="3" type="ORF">ABZ510_15225</name>
</gene>
<dbReference type="InterPro" id="IPR011990">
    <property type="entry name" value="TPR-like_helical_dom_sf"/>
</dbReference>
<proteinExistence type="predicted"/>
<dbReference type="InterPro" id="IPR011600">
    <property type="entry name" value="Pept_C14_caspase"/>
</dbReference>
<name>A0ABV2WQQ1_9NOCA</name>
<dbReference type="Gene3D" id="1.25.40.10">
    <property type="entry name" value="Tetratricopeptide repeat domain"/>
    <property type="match status" value="2"/>
</dbReference>
<dbReference type="SUPFAM" id="SSF52129">
    <property type="entry name" value="Caspase-like"/>
    <property type="match status" value="1"/>
</dbReference>
<feature type="region of interest" description="Disordered" evidence="1">
    <location>
        <begin position="242"/>
        <end position="278"/>
    </location>
</feature>
<reference evidence="3 4" key="1">
    <citation type="submission" date="2024-06" db="EMBL/GenBank/DDBJ databases">
        <title>The Natural Products Discovery Center: Release of the First 8490 Sequenced Strains for Exploring Actinobacteria Biosynthetic Diversity.</title>
        <authorList>
            <person name="Kalkreuter E."/>
            <person name="Kautsar S.A."/>
            <person name="Yang D."/>
            <person name="Bader C.D."/>
            <person name="Teijaro C.N."/>
            <person name="Fluegel L."/>
            <person name="Davis C.M."/>
            <person name="Simpson J.R."/>
            <person name="Lauterbach L."/>
            <person name="Steele A.D."/>
            <person name="Gui C."/>
            <person name="Meng S."/>
            <person name="Li G."/>
            <person name="Viehrig K."/>
            <person name="Ye F."/>
            <person name="Su P."/>
            <person name="Kiefer A.F."/>
            <person name="Nichols A."/>
            <person name="Cepeda A.J."/>
            <person name="Yan W."/>
            <person name="Fan B."/>
            <person name="Jiang Y."/>
            <person name="Adhikari A."/>
            <person name="Zheng C.-J."/>
            <person name="Schuster L."/>
            <person name="Cowan T.M."/>
            <person name="Smanski M.J."/>
            <person name="Chevrette M.G."/>
            <person name="De Carvalho L.P.S."/>
            <person name="Shen B."/>
        </authorList>
    </citation>
    <scope>NUCLEOTIDE SEQUENCE [LARGE SCALE GENOMIC DNA]</scope>
    <source>
        <strain evidence="3 4">NPDC019708</strain>
    </source>
</reference>
<keyword evidence="4" id="KW-1185">Reference proteome</keyword>
<evidence type="ECO:0000256" key="1">
    <source>
        <dbReference type="SAM" id="MobiDB-lite"/>
    </source>
</evidence>
<protein>
    <submittedName>
        <fullName evidence="3">Tetratricopeptide repeat protein</fullName>
    </submittedName>
</protein>
<dbReference type="PANTHER" id="PTHR11102:SF160">
    <property type="entry name" value="ERAD-ASSOCIATED E3 UBIQUITIN-PROTEIN LIGASE COMPONENT HRD3"/>
    <property type="match status" value="1"/>
</dbReference>
<dbReference type="RefSeq" id="WP_356956584.1">
    <property type="nucleotide sequence ID" value="NZ_JBEYBD010000006.1"/>
</dbReference>
<dbReference type="Pfam" id="PF13374">
    <property type="entry name" value="TPR_10"/>
    <property type="match status" value="3"/>
</dbReference>
<dbReference type="Proteomes" id="UP001550628">
    <property type="component" value="Unassembled WGS sequence"/>
</dbReference>
<dbReference type="InterPro" id="IPR006597">
    <property type="entry name" value="Sel1-like"/>
</dbReference>
<feature type="domain" description="Peptidase C14 caspase" evidence="2">
    <location>
        <begin position="11"/>
        <end position="217"/>
    </location>
</feature>